<evidence type="ECO:0000313" key="4">
    <source>
        <dbReference type="Proteomes" id="UP000250088"/>
    </source>
</evidence>
<feature type="compositionally biased region" description="Acidic residues" evidence="1">
    <location>
        <begin position="209"/>
        <end position="238"/>
    </location>
</feature>
<gene>
    <name evidence="3" type="ORF">B1756_17510</name>
</gene>
<feature type="region of interest" description="Disordered" evidence="1">
    <location>
        <begin position="1"/>
        <end position="23"/>
    </location>
</feature>
<keyword evidence="4" id="KW-1185">Reference proteome</keyword>
<dbReference type="InterPro" id="IPR017937">
    <property type="entry name" value="Thioredoxin_CS"/>
</dbReference>
<dbReference type="InterPro" id="IPR000866">
    <property type="entry name" value="AhpC/TSA"/>
</dbReference>
<sequence length="238" mass="25140">MVPAASERDESSADSPPSRSPHLTRRGLVGLAAVVPFSGCMTVFSSISNVTGNNVPASVAPDRRIEALGVVADDEIDVIADAELTLVYFFATWCGPCEPQLESLHDVRDAYDEETLAMRSVSPEDDRELVTDYWAENEADWPAAIDPGADLHEEYGVSVYPSIVLVDPEGNVRWHTSGTADAETIVEAIDAELENDSTGSGDAGSAAESETDDDSDGESGADADVGDADDTDGETPSE</sequence>
<proteinExistence type="predicted"/>
<organism evidence="3 4">
    <name type="scientific">Natrarchaeobaculum aegyptiacum</name>
    <dbReference type="NCBI Taxonomy" id="745377"/>
    <lineage>
        <taxon>Archaea</taxon>
        <taxon>Methanobacteriati</taxon>
        <taxon>Methanobacteriota</taxon>
        <taxon>Stenosarchaea group</taxon>
        <taxon>Halobacteria</taxon>
        <taxon>Halobacteriales</taxon>
        <taxon>Natrialbaceae</taxon>
        <taxon>Natrarchaeobaculum</taxon>
    </lineage>
</organism>
<dbReference type="GO" id="GO:0016491">
    <property type="term" value="F:oxidoreductase activity"/>
    <property type="evidence" value="ECO:0007669"/>
    <property type="project" value="InterPro"/>
</dbReference>
<dbReference type="RefSeq" id="WP_086889708.1">
    <property type="nucleotide sequence ID" value="NZ_CP019893.1"/>
</dbReference>
<dbReference type="Pfam" id="PF00578">
    <property type="entry name" value="AhpC-TSA"/>
    <property type="match status" value="1"/>
</dbReference>
<accession>A0A2Z2HVV4</accession>
<dbReference type="EMBL" id="CP019893">
    <property type="protein sequence ID" value="ARS91340.1"/>
    <property type="molecule type" value="Genomic_DNA"/>
</dbReference>
<evidence type="ECO:0000256" key="1">
    <source>
        <dbReference type="SAM" id="MobiDB-lite"/>
    </source>
</evidence>
<dbReference type="InterPro" id="IPR013766">
    <property type="entry name" value="Thioredoxin_domain"/>
</dbReference>
<dbReference type="KEGG" id="naj:B1756_17510"/>
<dbReference type="GeneID" id="32895909"/>
<dbReference type="InterPro" id="IPR036249">
    <property type="entry name" value="Thioredoxin-like_sf"/>
</dbReference>
<protein>
    <recommendedName>
        <fullName evidence="2">Thioredoxin domain-containing protein</fullName>
    </recommendedName>
</protein>
<dbReference type="AlphaFoldDB" id="A0A2Z2HVV4"/>
<dbReference type="CDD" id="cd02966">
    <property type="entry name" value="TlpA_like_family"/>
    <property type="match status" value="1"/>
</dbReference>
<feature type="domain" description="Thioredoxin" evidence="2">
    <location>
        <begin position="54"/>
        <end position="194"/>
    </location>
</feature>
<feature type="region of interest" description="Disordered" evidence="1">
    <location>
        <begin position="192"/>
        <end position="238"/>
    </location>
</feature>
<dbReference type="OrthoDB" id="115386at2157"/>
<dbReference type="PROSITE" id="PS00194">
    <property type="entry name" value="THIOREDOXIN_1"/>
    <property type="match status" value="1"/>
</dbReference>
<dbReference type="Gene3D" id="3.40.30.10">
    <property type="entry name" value="Glutaredoxin"/>
    <property type="match status" value="1"/>
</dbReference>
<reference evidence="4" key="1">
    <citation type="submission" date="2017-02" db="EMBL/GenBank/DDBJ databases">
        <title>Natronthermophilus aegyptiacus gen. nov.,sp. nov., an aerobic, extremely halophilic alkalithermophilic archaeon isolated from the athalassohaline Wadi An Natrun, Egypt.</title>
        <authorList>
            <person name="Zhao B."/>
        </authorList>
    </citation>
    <scope>NUCLEOTIDE SEQUENCE [LARGE SCALE GENOMIC DNA]</scope>
    <source>
        <strain evidence="4">JW/NM-HA 15</strain>
    </source>
</reference>
<dbReference type="PANTHER" id="PTHR42852:SF13">
    <property type="entry name" value="PROTEIN DIPZ"/>
    <property type="match status" value="1"/>
</dbReference>
<evidence type="ECO:0000313" key="3">
    <source>
        <dbReference type="EMBL" id="ARS91340.1"/>
    </source>
</evidence>
<dbReference type="Proteomes" id="UP000250088">
    <property type="component" value="Chromosome"/>
</dbReference>
<evidence type="ECO:0000259" key="2">
    <source>
        <dbReference type="PROSITE" id="PS51352"/>
    </source>
</evidence>
<feature type="compositionally biased region" description="Basic and acidic residues" evidence="1">
    <location>
        <begin position="1"/>
        <end position="11"/>
    </location>
</feature>
<dbReference type="GO" id="GO:0016209">
    <property type="term" value="F:antioxidant activity"/>
    <property type="evidence" value="ECO:0007669"/>
    <property type="project" value="InterPro"/>
</dbReference>
<dbReference type="PROSITE" id="PS51352">
    <property type="entry name" value="THIOREDOXIN_2"/>
    <property type="match status" value="1"/>
</dbReference>
<name>A0A2Z2HVV4_9EURY</name>
<dbReference type="PANTHER" id="PTHR42852">
    <property type="entry name" value="THIOL:DISULFIDE INTERCHANGE PROTEIN DSBE"/>
    <property type="match status" value="1"/>
</dbReference>
<dbReference type="SUPFAM" id="SSF52833">
    <property type="entry name" value="Thioredoxin-like"/>
    <property type="match status" value="1"/>
</dbReference>
<dbReference type="InterPro" id="IPR050553">
    <property type="entry name" value="Thioredoxin_ResA/DsbE_sf"/>
</dbReference>